<name>A0A5C5GE20_9RHOB</name>
<sequence>MYKTLLLPLLLAAAPAAADWSYDPAPLPAGQAIGPGTNGFSVMVECANGGLPAVVFRGYDPGASEEIFVVEVDNYGEVLVGADCSAASCLLAFDTMEEAESFVSGMQYGSNLMVGLYRRGTLSEVPLRGSSAAIDRVLARDCSFM</sequence>
<dbReference type="AlphaFoldDB" id="A0A5C5GE20"/>
<proteinExistence type="predicted"/>
<reference evidence="2 3" key="1">
    <citation type="submission" date="2019-06" db="EMBL/GenBank/DDBJ databases">
        <title>Genome of new Rhodobacteraceae sp. SM1903.</title>
        <authorList>
            <person name="Ren X."/>
        </authorList>
    </citation>
    <scope>NUCLEOTIDE SEQUENCE [LARGE SCALE GENOMIC DNA]</scope>
    <source>
        <strain evidence="2 3">SM1903</strain>
    </source>
</reference>
<dbReference type="RefSeq" id="WP_140192537.1">
    <property type="nucleotide sequence ID" value="NZ_CP065915.1"/>
</dbReference>
<keyword evidence="1" id="KW-0732">Signal</keyword>
<evidence type="ECO:0000313" key="2">
    <source>
        <dbReference type="EMBL" id="TNY31856.1"/>
    </source>
</evidence>
<dbReference type="OrthoDB" id="7852590at2"/>
<feature type="signal peptide" evidence="1">
    <location>
        <begin position="1"/>
        <end position="18"/>
    </location>
</feature>
<protein>
    <submittedName>
        <fullName evidence="2">Uncharacterized protein</fullName>
    </submittedName>
</protein>
<keyword evidence="3" id="KW-1185">Reference proteome</keyword>
<dbReference type="Proteomes" id="UP000314011">
    <property type="component" value="Unassembled WGS sequence"/>
</dbReference>
<accession>A0A5C5GE20</accession>
<organism evidence="2 3">
    <name type="scientific">Pelagovum pacificum</name>
    <dbReference type="NCBI Taxonomy" id="2588711"/>
    <lineage>
        <taxon>Bacteria</taxon>
        <taxon>Pseudomonadati</taxon>
        <taxon>Pseudomonadota</taxon>
        <taxon>Alphaproteobacteria</taxon>
        <taxon>Rhodobacterales</taxon>
        <taxon>Paracoccaceae</taxon>
        <taxon>Pelagovum</taxon>
    </lineage>
</organism>
<comment type="caution">
    <text evidence="2">The sequence shown here is derived from an EMBL/GenBank/DDBJ whole genome shotgun (WGS) entry which is preliminary data.</text>
</comment>
<gene>
    <name evidence="2" type="ORF">FHY64_00695</name>
</gene>
<evidence type="ECO:0000256" key="1">
    <source>
        <dbReference type="SAM" id="SignalP"/>
    </source>
</evidence>
<feature type="chain" id="PRO_5023121392" evidence="1">
    <location>
        <begin position="19"/>
        <end position="145"/>
    </location>
</feature>
<dbReference type="EMBL" id="VFFF01000001">
    <property type="protein sequence ID" value="TNY31856.1"/>
    <property type="molecule type" value="Genomic_DNA"/>
</dbReference>
<evidence type="ECO:0000313" key="3">
    <source>
        <dbReference type="Proteomes" id="UP000314011"/>
    </source>
</evidence>